<accession>A0A8I1I0V7</accession>
<proteinExistence type="predicted"/>
<dbReference type="AlphaFoldDB" id="A0A8I1I0V7"/>
<reference evidence="1 2" key="1">
    <citation type="submission" date="2020-12" db="EMBL/GenBank/DDBJ databases">
        <title>Draft genome sequence of the commensal strain Corynebacterium tuberculostearicum MFP09/CIP 102622 isolated from human skin.</title>
        <authorList>
            <person name="Boukerb A.M."/>
            <person name="Janvier X."/>
            <person name="Feuilloley M.G.J."/>
            <person name="Groboillot A."/>
        </authorList>
    </citation>
    <scope>NUCLEOTIDE SEQUENCE [LARGE SCALE GENOMIC DNA]</scope>
    <source>
        <strain evidence="1 2">CIP 102622</strain>
    </source>
</reference>
<protein>
    <recommendedName>
        <fullName evidence="3">Asparagine synthetase domain-containing protein</fullName>
    </recommendedName>
</protein>
<gene>
    <name evidence="1" type="ORF">JDP02_02425</name>
</gene>
<dbReference type="Proteomes" id="UP000603369">
    <property type="component" value="Unassembled WGS sequence"/>
</dbReference>
<evidence type="ECO:0000313" key="1">
    <source>
        <dbReference type="EMBL" id="MBK3427368.1"/>
    </source>
</evidence>
<keyword evidence="2" id="KW-1185">Reference proteome</keyword>
<name>A0A8I1I0V7_9CORY</name>
<comment type="caution">
    <text evidence="1">The sequence shown here is derived from an EMBL/GenBank/DDBJ whole genome shotgun (WGS) entry which is preliminary data.</text>
</comment>
<dbReference type="EMBL" id="JAEHFL010000002">
    <property type="protein sequence ID" value="MBK3427368.1"/>
    <property type="molecule type" value="Genomic_DNA"/>
</dbReference>
<organism evidence="1 2">
    <name type="scientific">Corynebacterium tuberculostearicum</name>
    <dbReference type="NCBI Taxonomy" id="38304"/>
    <lineage>
        <taxon>Bacteria</taxon>
        <taxon>Bacillati</taxon>
        <taxon>Actinomycetota</taxon>
        <taxon>Actinomycetes</taxon>
        <taxon>Mycobacteriales</taxon>
        <taxon>Corynebacteriaceae</taxon>
        <taxon>Corynebacterium</taxon>
    </lineage>
</organism>
<evidence type="ECO:0000313" key="2">
    <source>
        <dbReference type="Proteomes" id="UP000603369"/>
    </source>
</evidence>
<sequence>MKLEGLLASLLKGARQIPHGIRARVYRGRSRVEATVGTRFLGPDLDENAKSTLQRAWRGLSDAAVGENRRRSGNSGEVRAFSRGYEFSNQGFLQPPPSPRWKELALGEGRLRVEENLPVALAQKRGVSVAVLGVAIDSEEGISDSDLIADRIADLILSGNSLDAIDEYVLWLGGRFVLIAGRDDQWRIHVDAMASRSCYWTVRNKQLFAASHSALVAREIEEFSRKRAYWVLSNPDYVSAAGKWLPGRITPHDCTDLVSANCVLSFDGERALHSRIFPLEKHRVSAEYSPKEVARILIGELRVQTSAWLNSSDKTYLALTSGQDSLVVLLSCIDLFQKHFTKAMTYIFAERKDPLGINDLQGANFLALLSGLQHKVVKVEPFIFEGKFASAYKRSFPTWARFPALAKTMWQNFPKESVVLFGIGGEIGTVFYRDRTESPVNGEILAEKFTTSKFSSNSRLVAEMEEYIAYTQLDSVSPSLASFYDLYYWENRMTSWAAAGYSEYELGPSIGLPFNTRRIIWPMLNLSYENRLNKAVYKTIIRWSGWPL</sequence>
<evidence type="ECO:0008006" key="3">
    <source>
        <dbReference type="Google" id="ProtNLM"/>
    </source>
</evidence>
<dbReference type="RefSeq" id="WP_200435359.1">
    <property type="nucleotide sequence ID" value="NZ_CP073092.1"/>
</dbReference>
<dbReference type="SUPFAM" id="SSF52402">
    <property type="entry name" value="Adenine nucleotide alpha hydrolases-like"/>
    <property type="match status" value="1"/>
</dbReference>